<keyword evidence="2" id="KW-0614">Plasmid</keyword>
<evidence type="ECO:0000256" key="1">
    <source>
        <dbReference type="SAM" id="MobiDB-lite"/>
    </source>
</evidence>
<dbReference type="RefSeq" id="WP_254161592.1">
    <property type="nucleotide sequence ID" value="NZ_CP100358.1"/>
</dbReference>
<organism evidence="2 3">
    <name type="scientific">Natronosalvus rutilus</name>
    <dbReference type="NCBI Taxonomy" id="2953753"/>
    <lineage>
        <taxon>Archaea</taxon>
        <taxon>Methanobacteriati</taxon>
        <taxon>Methanobacteriota</taxon>
        <taxon>Stenosarchaea group</taxon>
        <taxon>Halobacteria</taxon>
        <taxon>Halobacteriales</taxon>
        <taxon>Natrialbaceae</taxon>
        <taxon>Natronosalvus</taxon>
    </lineage>
</organism>
<dbReference type="EMBL" id="CP100358">
    <property type="protein sequence ID" value="UTF56005.1"/>
    <property type="molecule type" value="Genomic_DNA"/>
</dbReference>
<accession>A0A9E7SX30</accession>
<name>A0A9E7SX30_9EURY</name>
<reference evidence="2" key="1">
    <citation type="submission" date="2022-06" db="EMBL/GenBank/DDBJ databases">
        <title>Diverse halophilic archaea isolated from saline environments.</title>
        <authorList>
            <person name="Cui H.-L."/>
        </authorList>
    </citation>
    <scope>NUCLEOTIDE SEQUENCE</scope>
    <source>
        <strain evidence="2">WLHS1</strain>
        <plasmid evidence="2">unnamed3</plasmid>
    </source>
</reference>
<dbReference type="AlphaFoldDB" id="A0A9E7SX30"/>
<feature type="compositionally biased region" description="Acidic residues" evidence="1">
    <location>
        <begin position="63"/>
        <end position="77"/>
    </location>
</feature>
<proteinExistence type="predicted"/>
<dbReference type="KEGG" id="sawl:NGM29_20675"/>
<sequence length="84" mass="9058">MADTVSVSLTHEDHIENFENAIAAVEKELGGTLKTSRGRPTEDELTAGEIVNELARSYTGFDVADERENDETGETGENEGSGSR</sequence>
<protein>
    <submittedName>
        <fullName evidence="2">Uncharacterized protein</fullName>
    </submittedName>
</protein>
<dbReference type="Proteomes" id="UP001056855">
    <property type="component" value="Plasmid unnamed3"/>
</dbReference>
<evidence type="ECO:0000313" key="3">
    <source>
        <dbReference type="Proteomes" id="UP001056855"/>
    </source>
</evidence>
<gene>
    <name evidence="2" type="ORF">NGM29_20675</name>
</gene>
<evidence type="ECO:0000313" key="2">
    <source>
        <dbReference type="EMBL" id="UTF56005.1"/>
    </source>
</evidence>
<dbReference type="GeneID" id="73292515"/>
<geneLocation type="plasmid" evidence="2 3">
    <name>unnamed3</name>
</geneLocation>
<feature type="region of interest" description="Disordered" evidence="1">
    <location>
        <begin position="57"/>
        <end position="84"/>
    </location>
</feature>
<keyword evidence="3" id="KW-1185">Reference proteome</keyword>